<dbReference type="Proteomes" id="UP000305067">
    <property type="component" value="Unassembled WGS sequence"/>
</dbReference>
<feature type="compositionally biased region" description="Low complexity" evidence="1">
    <location>
        <begin position="208"/>
        <end position="239"/>
    </location>
</feature>
<dbReference type="OrthoDB" id="3224367at2759"/>
<reference evidence="2 3" key="1">
    <citation type="journal article" date="2019" name="Nat. Ecol. Evol.">
        <title>Megaphylogeny resolves global patterns of mushroom evolution.</title>
        <authorList>
            <person name="Varga T."/>
            <person name="Krizsan K."/>
            <person name="Foldi C."/>
            <person name="Dima B."/>
            <person name="Sanchez-Garcia M."/>
            <person name="Sanchez-Ramirez S."/>
            <person name="Szollosi G.J."/>
            <person name="Szarkandi J.G."/>
            <person name="Papp V."/>
            <person name="Albert L."/>
            <person name="Andreopoulos W."/>
            <person name="Angelini C."/>
            <person name="Antonin V."/>
            <person name="Barry K.W."/>
            <person name="Bougher N.L."/>
            <person name="Buchanan P."/>
            <person name="Buyck B."/>
            <person name="Bense V."/>
            <person name="Catcheside P."/>
            <person name="Chovatia M."/>
            <person name="Cooper J."/>
            <person name="Damon W."/>
            <person name="Desjardin D."/>
            <person name="Finy P."/>
            <person name="Geml J."/>
            <person name="Haridas S."/>
            <person name="Hughes K."/>
            <person name="Justo A."/>
            <person name="Karasinski D."/>
            <person name="Kautmanova I."/>
            <person name="Kiss B."/>
            <person name="Kocsube S."/>
            <person name="Kotiranta H."/>
            <person name="LaButti K.M."/>
            <person name="Lechner B.E."/>
            <person name="Liimatainen K."/>
            <person name="Lipzen A."/>
            <person name="Lukacs Z."/>
            <person name="Mihaltcheva S."/>
            <person name="Morgado L.N."/>
            <person name="Niskanen T."/>
            <person name="Noordeloos M.E."/>
            <person name="Ohm R.A."/>
            <person name="Ortiz-Santana B."/>
            <person name="Ovrebo C."/>
            <person name="Racz N."/>
            <person name="Riley R."/>
            <person name="Savchenko A."/>
            <person name="Shiryaev A."/>
            <person name="Soop K."/>
            <person name="Spirin V."/>
            <person name="Szebenyi C."/>
            <person name="Tomsovsky M."/>
            <person name="Tulloss R.E."/>
            <person name="Uehling J."/>
            <person name="Grigoriev I.V."/>
            <person name="Vagvolgyi C."/>
            <person name="Papp T."/>
            <person name="Martin F.M."/>
            <person name="Miettinen O."/>
            <person name="Hibbett D.S."/>
            <person name="Nagy L.G."/>
        </authorList>
    </citation>
    <scope>NUCLEOTIDE SEQUENCE [LARGE SCALE GENOMIC DNA]</scope>
    <source>
        <strain evidence="2 3">CBS 309.79</strain>
    </source>
</reference>
<dbReference type="STRING" id="1884261.A0A5C3QN24"/>
<evidence type="ECO:0000313" key="3">
    <source>
        <dbReference type="Proteomes" id="UP000305067"/>
    </source>
</evidence>
<dbReference type="AlphaFoldDB" id="A0A5C3QN24"/>
<feature type="region of interest" description="Disordered" evidence="1">
    <location>
        <begin position="1"/>
        <end position="23"/>
    </location>
</feature>
<evidence type="ECO:0000313" key="2">
    <source>
        <dbReference type="EMBL" id="TFL02977.1"/>
    </source>
</evidence>
<feature type="compositionally biased region" description="Polar residues" evidence="1">
    <location>
        <begin position="9"/>
        <end position="21"/>
    </location>
</feature>
<gene>
    <name evidence="2" type="ORF">BDV98DRAFT_411086</name>
</gene>
<feature type="compositionally biased region" description="Acidic residues" evidence="1">
    <location>
        <begin position="250"/>
        <end position="272"/>
    </location>
</feature>
<keyword evidence="3" id="KW-1185">Reference proteome</keyword>
<feature type="region of interest" description="Disordered" evidence="1">
    <location>
        <begin position="202"/>
        <end position="275"/>
    </location>
</feature>
<name>A0A5C3QN24_9AGAR</name>
<dbReference type="EMBL" id="ML178821">
    <property type="protein sequence ID" value="TFL02977.1"/>
    <property type="molecule type" value="Genomic_DNA"/>
</dbReference>
<sequence>MAFLFPPQHASSLVHESNPSLSPADKPKSLLIYGPYHPSAPIHLCFSHLSDPAILNGPSQSVVFITPSKEAYLEALAAYDDDYLYSNSVCGRLSRLSAAVKILYAPTASHLHFLLAVLRVSETATKRMEKVTLDVHPSLIILHEPSRYFLKEDPIEVGQQSMASYLSLVAHLFSCAARLGSSSAPCQVTLFDSELPQLKLPIIKPVEPESTSPSSPTNGRRRSGSSSSIHPNRSSSASPVHRRQAPPQTMDDDTTVQRDDIDEDDDGDGEEEEIRRASKTVLVTGLAEKFFARSIEFIKYPGQRLIVRSNEAAWKSYRNDVQDEVSEWAEKLGEMRISGPEGVLKRGRIPELVQSQ</sequence>
<proteinExistence type="predicted"/>
<evidence type="ECO:0000256" key="1">
    <source>
        <dbReference type="SAM" id="MobiDB-lite"/>
    </source>
</evidence>
<organism evidence="2 3">
    <name type="scientific">Pterulicium gracile</name>
    <dbReference type="NCBI Taxonomy" id="1884261"/>
    <lineage>
        <taxon>Eukaryota</taxon>
        <taxon>Fungi</taxon>
        <taxon>Dikarya</taxon>
        <taxon>Basidiomycota</taxon>
        <taxon>Agaricomycotina</taxon>
        <taxon>Agaricomycetes</taxon>
        <taxon>Agaricomycetidae</taxon>
        <taxon>Agaricales</taxon>
        <taxon>Pleurotineae</taxon>
        <taxon>Pterulaceae</taxon>
        <taxon>Pterulicium</taxon>
    </lineage>
</organism>
<protein>
    <submittedName>
        <fullName evidence="2">Uncharacterized protein</fullName>
    </submittedName>
</protein>
<accession>A0A5C3QN24</accession>